<dbReference type="EMBL" id="MT144795">
    <property type="protein sequence ID" value="QJH99529.1"/>
    <property type="molecule type" value="Genomic_DNA"/>
</dbReference>
<sequence length="94" mass="10459">MKGNTHRGELDILRRLDDLEREVFGGNRKGKGIAFKVPESVPVKLMGLGHFWRFPSPDANITGEYICDNCWICSDEAGAGKQCSNPTNYSKGEK</sequence>
<dbReference type="AlphaFoldDB" id="A0A6M3XNX4"/>
<organism evidence="2">
    <name type="scientific">viral metagenome</name>
    <dbReference type="NCBI Taxonomy" id="1070528"/>
    <lineage>
        <taxon>unclassified sequences</taxon>
        <taxon>metagenomes</taxon>
        <taxon>organismal metagenomes</taxon>
    </lineage>
</organism>
<protein>
    <submittedName>
        <fullName evidence="2">Uncharacterized protein</fullName>
    </submittedName>
</protein>
<evidence type="ECO:0000313" key="1">
    <source>
        <dbReference type="EMBL" id="QJA79789.1"/>
    </source>
</evidence>
<reference evidence="2" key="1">
    <citation type="submission" date="2020-03" db="EMBL/GenBank/DDBJ databases">
        <title>The deep terrestrial virosphere.</title>
        <authorList>
            <person name="Holmfeldt K."/>
            <person name="Nilsson E."/>
            <person name="Simone D."/>
            <person name="Lopez-Fernandez M."/>
            <person name="Wu X."/>
            <person name="de Brujin I."/>
            <person name="Lundin D."/>
            <person name="Andersson A."/>
            <person name="Bertilsson S."/>
            <person name="Dopson M."/>
        </authorList>
    </citation>
    <scope>NUCLEOTIDE SEQUENCE</scope>
    <source>
        <strain evidence="1">MM415A00828</strain>
        <strain evidence="2">TM448B01616</strain>
    </source>
</reference>
<accession>A0A6M3XNX4</accession>
<proteinExistence type="predicted"/>
<evidence type="ECO:0000313" key="2">
    <source>
        <dbReference type="EMBL" id="QJH99529.1"/>
    </source>
</evidence>
<name>A0A6M3XNX4_9ZZZZ</name>
<gene>
    <name evidence="1" type="ORF">MM415A00828_0011</name>
    <name evidence="2" type="ORF">TM448B01616_0009</name>
</gene>
<dbReference type="EMBL" id="MT142395">
    <property type="protein sequence ID" value="QJA79789.1"/>
    <property type="molecule type" value="Genomic_DNA"/>
</dbReference>